<dbReference type="OrthoDB" id="3048943at2759"/>
<name>V2WWY4_MONRO</name>
<sequence>MEERVLQMVRFHYTYVTGILTYRLNGLLASSITVLVYDYFLTFQMELDLVWFSPLSWVKGLYLIQRYAPFIDSFSLLLYVWLSSDVSGETCLAVMNFCNWMHFLDITVSELLLTIRAWAACQERFKRLSWILTAFATMCWVPIFMITSDMFKFTLFSPAFAPPQQENWDATRSCIVHGSSSMFYLVYILLSVYQIGILVLLLVTGYPWYKCAPNSKFLHVIFGQGILCYLILISLSTLNVVVILTAPVSLSKLLMPLTRILHSLFTSRTVLDIRGEMRKQEIVYD</sequence>
<evidence type="ECO:0000256" key="1">
    <source>
        <dbReference type="SAM" id="Phobius"/>
    </source>
</evidence>
<dbReference type="EMBL" id="AWSO01000352">
    <property type="protein sequence ID" value="ESK91368.1"/>
    <property type="molecule type" value="Genomic_DNA"/>
</dbReference>
<evidence type="ECO:0000313" key="4">
    <source>
        <dbReference type="Proteomes" id="UP000017559"/>
    </source>
</evidence>
<dbReference type="KEGG" id="mrr:Moror_2772"/>
<keyword evidence="1" id="KW-0472">Membrane</keyword>
<protein>
    <recommendedName>
        <fullName evidence="2">DUF6533 domain-containing protein</fullName>
    </recommendedName>
</protein>
<dbReference type="STRING" id="1381753.V2WWY4"/>
<dbReference type="HOGENOM" id="CLU_035509_11_3_1"/>
<proteinExistence type="predicted"/>
<feature type="transmembrane region" description="Helical" evidence="1">
    <location>
        <begin position="20"/>
        <end position="40"/>
    </location>
</feature>
<keyword evidence="1" id="KW-0812">Transmembrane</keyword>
<keyword evidence="1" id="KW-1133">Transmembrane helix</keyword>
<gene>
    <name evidence="3" type="ORF">Moror_2772</name>
</gene>
<dbReference type="InterPro" id="IPR045340">
    <property type="entry name" value="DUF6533"/>
</dbReference>
<feature type="domain" description="DUF6533" evidence="2">
    <location>
        <begin position="29"/>
        <end position="71"/>
    </location>
</feature>
<feature type="transmembrane region" description="Helical" evidence="1">
    <location>
        <begin position="61"/>
        <end position="82"/>
    </location>
</feature>
<feature type="transmembrane region" description="Helical" evidence="1">
    <location>
        <begin position="184"/>
        <end position="209"/>
    </location>
</feature>
<reference evidence="3 4" key="1">
    <citation type="journal article" date="2014" name="BMC Genomics">
        <title>Genome and secretome analysis of the hemibiotrophic fungal pathogen, Moniliophthora roreri, which causes frosty pod rot disease of cacao: mechanisms of the biotrophic and necrotrophic phases.</title>
        <authorList>
            <person name="Meinhardt L.W."/>
            <person name="Costa G.G.L."/>
            <person name="Thomazella D.P.T."/>
            <person name="Teixeira P.J.P.L."/>
            <person name="Carazzolle M.F."/>
            <person name="Schuster S.C."/>
            <person name="Carlson J.E."/>
            <person name="Guiltinan M.J."/>
            <person name="Mieczkowski P."/>
            <person name="Farmer A."/>
            <person name="Ramaraj T."/>
            <person name="Crozier J."/>
            <person name="Davis R.E."/>
            <person name="Shao J."/>
            <person name="Melnick R.L."/>
            <person name="Pereira G.A.G."/>
            <person name="Bailey B.A."/>
        </authorList>
    </citation>
    <scope>NUCLEOTIDE SEQUENCE [LARGE SCALE GENOMIC DNA]</scope>
    <source>
        <strain evidence="3 4">MCA 2997</strain>
    </source>
</reference>
<comment type="caution">
    <text evidence="3">The sequence shown here is derived from an EMBL/GenBank/DDBJ whole genome shotgun (WGS) entry which is preliminary data.</text>
</comment>
<accession>V2WWY4</accession>
<evidence type="ECO:0000313" key="3">
    <source>
        <dbReference type="EMBL" id="ESK91368.1"/>
    </source>
</evidence>
<dbReference type="Proteomes" id="UP000017559">
    <property type="component" value="Unassembled WGS sequence"/>
</dbReference>
<keyword evidence="4" id="KW-1185">Reference proteome</keyword>
<feature type="transmembrane region" description="Helical" evidence="1">
    <location>
        <begin position="221"/>
        <end position="247"/>
    </location>
</feature>
<dbReference type="AlphaFoldDB" id="V2WWY4"/>
<evidence type="ECO:0000259" key="2">
    <source>
        <dbReference type="Pfam" id="PF20151"/>
    </source>
</evidence>
<feature type="transmembrane region" description="Helical" evidence="1">
    <location>
        <begin position="128"/>
        <end position="147"/>
    </location>
</feature>
<dbReference type="Pfam" id="PF20151">
    <property type="entry name" value="DUF6533"/>
    <property type="match status" value="1"/>
</dbReference>
<organism evidence="3 4">
    <name type="scientific">Moniliophthora roreri (strain MCA 2997)</name>
    <name type="common">Cocoa frosty pod rot fungus</name>
    <name type="synonym">Crinipellis roreri</name>
    <dbReference type="NCBI Taxonomy" id="1381753"/>
    <lineage>
        <taxon>Eukaryota</taxon>
        <taxon>Fungi</taxon>
        <taxon>Dikarya</taxon>
        <taxon>Basidiomycota</taxon>
        <taxon>Agaricomycotina</taxon>
        <taxon>Agaricomycetes</taxon>
        <taxon>Agaricomycetidae</taxon>
        <taxon>Agaricales</taxon>
        <taxon>Marasmiineae</taxon>
        <taxon>Marasmiaceae</taxon>
        <taxon>Moniliophthora</taxon>
    </lineage>
</organism>